<dbReference type="EC" id="3.4.21.-" evidence="6"/>
<reference evidence="9 10" key="2">
    <citation type="journal article" date="2003" name="DNA Res.">
        <title>Complete genome structure of Gloeobacter violaceus PCC 7421, a cyanobacterium that lacks thylakoids (supplement).</title>
        <authorList>
            <person name="Nakamura Y."/>
            <person name="Kaneko T."/>
            <person name="Sato S."/>
            <person name="Mimuro M."/>
            <person name="Miyashita H."/>
            <person name="Tsuchiya T."/>
            <person name="Sasamoto S."/>
            <person name="Watanabe A."/>
            <person name="Kawashima K."/>
            <person name="Kishida Y."/>
            <person name="Kiyokawa C."/>
            <person name="Kohara M."/>
            <person name="Matsumoto M."/>
            <person name="Matsuno A."/>
            <person name="Nakazaki N."/>
            <person name="Shimpo S."/>
            <person name="Takeuchi C."/>
            <person name="Yamada M."/>
            <person name="Tabata S."/>
        </authorList>
    </citation>
    <scope>NUCLEOTIDE SEQUENCE [LARGE SCALE GENOMIC DNA]</scope>
    <source>
        <strain evidence="10">ATCC 29082 / PCC 7421</strain>
    </source>
</reference>
<organism evidence="9 10">
    <name type="scientific">Gloeobacter violaceus (strain ATCC 29082 / PCC 7421)</name>
    <dbReference type="NCBI Taxonomy" id="251221"/>
    <lineage>
        <taxon>Bacteria</taxon>
        <taxon>Bacillati</taxon>
        <taxon>Cyanobacteriota</taxon>
        <taxon>Cyanophyceae</taxon>
        <taxon>Gloeobacterales</taxon>
        <taxon>Gloeobacteraceae</taxon>
        <taxon>Gloeobacter</taxon>
    </lineage>
</organism>
<keyword evidence="5 6" id="KW-0720">Serine protease</keyword>
<keyword evidence="10" id="KW-1185">Reference proteome</keyword>
<evidence type="ECO:0000256" key="2">
    <source>
        <dbReference type="ARBA" id="ARBA00022670"/>
    </source>
</evidence>
<feature type="compositionally biased region" description="Polar residues" evidence="7">
    <location>
        <begin position="100"/>
        <end position="109"/>
    </location>
</feature>
<dbReference type="PANTHER" id="PTHR15462">
    <property type="entry name" value="SERINE PROTEASE"/>
    <property type="match status" value="1"/>
</dbReference>
<dbReference type="Gene3D" id="2.40.10.10">
    <property type="entry name" value="Trypsin-like serine proteases"/>
    <property type="match status" value="2"/>
</dbReference>
<keyword evidence="4 6" id="KW-0378">Hydrolase</keyword>
<dbReference type="PANTHER" id="PTHR15462:SF8">
    <property type="entry name" value="SERINE PROTEASE"/>
    <property type="match status" value="1"/>
</dbReference>
<dbReference type="InterPro" id="IPR008256">
    <property type="entry name" value="Peptidase_S1B"/>
</dbReference>
<feature type="region of interest" description="Disordered" evidence="7">
    <location>
        <begin position="87"/>
        <end position="109"/>
    </location>
</feature>
<proteinExistence type="inferred from homology"/>
<protein>
    <recommendedName>
        <fullName evidence="6">Serine protease</fullName>
        <ecNumber evidence="6">3.4.21.-</ecNumber>
    </recommendedName>
</protein>
<feature type="region of interest" description="Disordered" evidence="7">
    <location>
        <begin position="1"/>
        <end position="40"/>
    </location>
</feature>
<evidence type="ECO:0000256" key="6">
    <source>
        <dbReference type="RuleBase" id="RU004296"/>
    </source>
</evidence>
<accession>Q7NGB4</accession>
<dbReference type="InterPro" id="IPR043504">
    <property type="entry name" value="Peptidase_S1_PA_chymotrypsin"/>
</dbReference>
<comment type="similarity">
    <text evidence="1 6">Belongs to the peptidase S1B family.</text>
</comment>
<dbReference type="eggNOG" id="COG3591">
    <property type="taxonomic scope" value="Bacteria"/>
</dbReference>
<reference evidence="9 10" key="1">
    <citation type="journal article" date="2003" name="DNA Res.">
        <title>Complete genome structure of Gloeobacter violaceus PCC 7421, a cyanobacterium that lacks thylakoids.</title>
        <authorList>
            <person name="Nakamura Y."/>
            <person name="Kaneko T."/>
            <person name="Sato S."/>
            <person name="Mimuro M."/>
            <person name="Miyashita H."/>
            <person name="Tsuchiya T."/>
            <person name="Sasamoto S."/>
            <person name="Watanabe A."/>
            <person name="Kawashima K."/>
            <person name="Kishida Y."/>
            <person name="Kiyokawa C."/>
            <person name="Kohara M."/>
            <person name="Matsumoto M."/>
            <person name="Matsuno A."/>
            <person name="Nakazaki N."/>
            <person name="Shimpo S."/>
            <person name="Takeuchi C."/>
            <person name="Yamada M."/>
            <person name="Tabata S."/>
        </authorList>
    </citation>
    <scope>NUCLEOTIDE SEQUENCE [LARGE SCALE GENOMIC DNA]</scope>
    <source>
        <strain evidence="10">ATCC 29082 / PCC 7421</strain>
    </source>
</reference>
<dbReference type="GO" id="GO:0004252">
    <property type="term" value="F:serine-type endopeptidase activity"/>
    <property type="evidence" value="ECO:0007669"/>
    <property type="project" value="InterPro"/>
</dbReference>
<evidence type="ECO:0000259" key="8">
    <source>
        <dbReference type="Pfam" id="PF00089"/>
    </source>
</evidence>
<dbReference type="AlphaFoldDB" id="Q7NGB4"/>
<dbReference type="InterPro" id="IPR009003">
    <property type="entry name" value="Peptidase_S1_PA"/>
</dbReference>
<evidence type="ECO:0000313" key="10">
    <source>
        <dbReference type="Proteomes" id="UP000000557"/>
    </source>
</evidence>
<keyword evidence="3" id="KW-0732">Signal</keyword>
<evidence type="ECO:0000256" key="1">
    <source>
        <dbReference type="ARBA" id="ARBA00008764"/>
    </source>
</evidence>
<dbReference type="InParanoid" id="Q7NGB4"/>
<dbReference type="KEGG" id="gvi:gll3258"/>
<evidence type="ECO:0000313" key="9">
    <source>
        <dbReference type="EMBL" id="BAC91199.1"/>
    </source>
</evidence>
<dbReference type="STRING" id="251221.gene:10760767"/>
<feature type="domain" description="Peptidase S1" evidence="8">
    <location>
        <begin position="122"/>
        <end position="266"/>
    </location>
</feature>
<dbReference type="HOGENOM" id="CLU_073589_0_1_3"/>
<dbReference type="PROSITE" id="PS00134">
    <property type="entry name" value="TRYPSIN_HIS"/>
    <property type="match status" value="1"/>
</dbReference>
<dbReference type="InterPro" id="IPR018114">
    <property type="entry name" value="TRYPSIN_HIS"/>
</dbReference>
<evidence type="ECO:0000256" key="4">
    <source>
        <dbReference type="ARBA" id="ARBA00022801"/>
    </source>
</evidence>
<dbReference type="InterPro" id="IPR001254">
    <property type="entry name" value="Trypsin_dom"/>
</dbReference>
<dbReference type="GO" id="GO:0006508">
    <property type="term" value="P:proteolysis"/>
    <property type="evidence" value="ECO:0007669"/>
    <property type="project" value="UniProtKB-KW"/>
</dbReference>
<dbReference type="PATRIC" id="fig|251221.4.peg.3289"/>
<dbReference type="EnsemblBacteria" id="BAC91199">
    <property type="protein sequence ID" value="BAC91199"/>
    <property type="gene ID" value="BAC91199"/>
</dbReference>
<dbReference type="EMBL" id="BA000045">
    <property type="protein sequence ID" value="BAC91199.1"/>
    <property type="molecule type" value="Genomic_DNA"/>
</dbReference>
<dbReference type="OrthoDB" id="3078754at2"/>
<dbReference type="PRINTS" id="PR00839">
    <property type="entry name" value="V8PROTEASE"/>
</dbReference>
<dbReference type="InterPro" id="IPR000126">
    <property type="entry name" value="V8_ser_AS"/>
</dbReference>
<feature type="region of interest" description="Disordered" evidence="7">
    <location>
        <begin position="296"/>
        <end position="321"/>
    </location>
</feature>
<keyword evidence="2 6" id="KW-0645">Protease</keyword>
<dbReference type="PROSITE" id="PS00673">
    <property type="entry name" value="V8_SER"/>
    <property type="match status" value="1"/>
</dbReference>
<dbReference type="Pfam" id="PF00089">
    <property type="entry name" value="Trypsin"/>
    <property type="match status" value="1"/>
</dbReference>
<gene>
    <name evidence="9" type="ordered locus">gll3258</name>
</gene>
<evidence type="ECO:0000256" key="5">
    <source>
        <dbReference type="ARBA" id="ARBA00022825"/>
    </source>
</evidence>
<dbReference type="SUPFAM" id="SSF50494">
    <property type="entry name" value="Trypsin-like serine proteases"/>
    <property type="match status" value="1"/>
</dbReference>
<sequence>MGAVAHAQPPVPDLAGGPLPFDHPAAQADPAFAGLPDLAPPSYDPNSPRLPESLALREMGYNPLTGEVRTGAPVKLPVGNLSSFTPAYAGPDGGKGTATGPGSDSVIGTDNRVQITSTTTFPYRAVTKLNVQFPYGAGGCSGILIAAKYVLTAGHCIYSPSSGGWAVSVQVIPGQSGSYQPYGAYSATYIRTFSSWTSYSDPNYDMALITLNAPVGDTTGWMGYGYDSTIVGTTGNIAGYPGDKGGSTMWYDNDPVSSASTYRVTYNIDTYGGQSGSGVYQSSGSTLTVFATHTNGGSSNSGTRIDSSKNSTLGSWISSGY</sequence>
<evidence type="ECO:0000256" key="7">
    <source>
        <dbReference type="SAM" id="MobiDB-lite"/>
    </source>
</evidence>
<evidence type="ECO:0000256" key="3">
    <source>
        <dbReference type="ARBA" id="ARBA00022729"/>
    </source>
</evidence>
<name>Q7NGB4_GLOVI</name>
<dbReference type="InterPro" id="IPR050966">
    <property type="entry name" value="Glutamyl_endopeptidase"/>
</dbReference>
<dbReference type="Proteomes" id="UP000000557">
    <property type="component" value="Chromosome"/>
</dbReference>